<feature type="chain" id="PRO_5030001395" evidence="1">
    <location>
        <begin position="25"/>
        <end position="308"/>
    </location>
</feature>
<feature type="signal peptide" evidence="1">
    <location>
        <begin position="1"/>
        <end position="24"/>
    </location>
</feature>
<evidence type="ECO:0000313" key="2">
    <source>
        <dbReference type="EMBL" id="GAJ29434.1"/>
    </source>
</evidence>
<dbReference type="EMBL" id="BAND01000060">
    <property type="protein sequence ID" value="GAJ29434.1"/>
    <property type="molecule type" value="Genomic_DNA"/>
</dbReference>
<dbReference type="OrthoDB" id="7254618at2"/>
<name>A0A023D5S2_ACIMT</name>
<sequence>MTRLRPLLPLFGLCTLLCGAPARAEAIPAACLTTHFAHERVAAREVLLDGFSARLMETGATLGVAEARITDPTHHLTDAMLRDANTLGALGALLLDNGRTPRSCDTPDAHAAMRSIVHAVVAGGAPELRWDRAVLVRGAHRTTIRSVILRFHPLPGAPARIGLAIEADGIARSDGGLTPSSVSMSVDLPARALSQADEGAKSVPLVAPGETLTIHSLHVEYGSSHLDGQGFVRPGQSWRNSSGQLHLEISGMHDLLNGLHGNSPSGVTTALAVAQLMGHRDGDRTGWDVALLDGVLSVNHIPLPLPLH</sequence>
<dbReference type="RefSeq" id="WP_132126863.1">
    <property type="nucleotide sequence ID" value="NZ_BAND01000060.1"/>
</dbReference>
<keyword evidence="1" id="KW-0732">Signal</keyword>
<reference evidence="3" key="1">
    <citation type="journal article" date="2014" name="FEMS Microbiol. Lett.">
        <title>Draft Genomic DNA Sequence of the Facultatively Methylotrophic Bacterium Acidomonas methanolica type strain MB58.</title>
        <authorList>
            <person name="Higashiura N."/>
            <person name="Hadano H."/>
            <person name="Hirakawa H."/>
            <person name="Matsutani M."/>
            <person name="Takabe S."/>
            <person name="Matsushita K."/>
            <person name="Azuma Y."/>
        </authorList>
    </citation>
    <scope>NUCLEOTIDE SEQUENCE [LARGE SCALE GENOMIC DNA]</scope>
    <source>
        <strain evidence="3">MB58</strain>
    </source>
</reference>
<comment type="caution">
    <text evidence="2">The sequence shown here is derived from an EMBL/GenBank/DDBJ whole genome shotgun (WGS) entry which is preliminary data.</text>
</comment>
<evidence type="ECO:0000256" key="1">
    <source>
        <dbReference type="SAM" id="SignalP"/>
    </source>
</evidence>
<reference evidence="2 3" key="2">
    <citation type="journal article" date="2014" name="FEMS Microbiol. Lett.">
        <title>Draft genomic DNA sequence of the facultatively methylotrophic bacterium Acidomonas methanolica type strain MB58.</title>
        <authorList>
            <person name="Higashiura N."/>
            <person name="Hadano H."/>
            <person name="Hirakawa H."/>
            <person name="Matsutani M."/>
            <person name="Takabe S."/>
            <person name="Matsushita K."/>
            <person name="Azuma Y."/>
        </authorList>
    </citation>
    <scope>NUCLEOTIDE SEQUENCE [LARGE SCALE GENOMIC DNA]</scope>
    <source>
        <strain evidence="2 3">MB58</strain>
    </source>
</reference>
<dbReference type="Proteomes" id="UP000019760">
    <property type="component" value="Unassembled WGS sequence"/>
</dbReference>
<accession>A0A023D5S2</accession>
<dbReference type="AlphaFoldDB" id="A0A023D5S2"/>
<gene>
    <name evidence="2" type="ORF">Amme_060_070</name>
</gene>
<evidence type="ECO:0000313" key="3">
    <source>
        <dbReference type="Proteomes" id="UP000019760"/>
    </source>
</evidence>
<keyword evidence="3" id="KW-1185">Reference proteome</keyword>
<proteinExistence type="predicted"/>
<protein>
    <submittedName>
        <fullName evidence="2">Uncharacterized protein</fullName>
    </submittedName>
</protein>
<organism evidence="2 3">
    <name type="scientific">Acidomonas methanolica NBRC 104435</name>
    <dbReference type="NCBI Taxonomy" id="1231351"/>
    <lineage>
        <taxon>Bacteria</taxon>
        <taxon>Pseudomonadati</taxon>
        <taxon>Pseudomonadota</taxon>
        <taxon>Alphaproteobacteria</taxon>
        <taxon>Acetobacterales</taxon>
        <taxon>Acetobacteraceae</taxon>
        <taxon>Acidomonas</taxon>
    </lineage>
</organism>